<evidence type="ECO:0000313" key="1">
    <source>
        <dbReference type="EMBL" id="AIA54013.1"/>
    </source>
</evidence>
<dbReference type="eggNOG" id="ENOG50304S6">
    <property type="taxonomic scope" value="Bacteria"/>
</dbReference>
<proteinExistence type="predicted"/>
<dbReference type="HOGENOM" id="CLU_159984_0_0_6"/>
<dbReference type="InterPro" id="IPR004195">
    <property type="entry name" value="Head_decoration_D"/>
</dbReference>
<accession>A0A059ZR26</accession>
<dbReference type="Proteomes" id="UP000005522">
    <property type="component" value="Chromosome"/>
</dbReference>
<dbReference type="KEGG" id="acz:Acaty_c0121"/>
<dbReference type="EMBL" id="CP005986">
    <property type="protein sequence ID" value="AIA54013.1"/>
    <property type="molecule type" value="Genomic_DNA"/>
</dbReference>
<protein>
    <submittedName>
        <fullName evidence="1">Phage-related protein</fullName>
    </submittedName>
</protein>
<organism evidence="1 2">
    <name type="scientific">Acidithiobacillus caldus (strain ATCC 51756 / DSM 8584 / KU)</name>
    <dbReference type="NCBI Taxonomy" id="637389"/>
    <lineage>
        <taxon>Bacteria</taxon>
        <taxon>Pseudomonadati</taxon>
        <taxon>Pseudomonadota</taxon>
        <taxon>Acidithiobacillia</taxon>
        <taxon>Acidithiobacillales</taxon>
        <taxon>Acidithiobacillaceae</taxon>
        <taxon>Acidithiobacillus</taxon>
    </lineage>
</organism>
<dbReference type="AlphaFoldDB" id="A0A059ZR26"/>
<dbReference type="Pfam" id="PF02924">
    <property type="entry name" value="HDPD"/>
    <property type="match status" value="1"/>
</dbReference>
<name>A0A059ZR26_ACICK</name>
<gene>
    <name evidence="1" type="ORF">Acaty_c0121</name>
</gene>
<dbReference type="RefSeq" id="WP_004869916.1">
    <property type="nucleotide sequence ID" value="NZ_CP005986.1"/>
</dbReference>
<evidence type="ECO:0000313" key="2">
    <source>
        <dbReference type="Proteomes" id="UP000005522"/>
    </source>
</evidence>
<sequence length="129" mass="13360">MSTLTSEPTLGDVLKREYDPDYTRETVTLKAGAAYPLGAVLGRITATGVYAFSPAASTTGLEGAEIACAVLLEPVAESTTDTKALALVRGPAIVADQALVFDASVDTDAQRAAKREQLAAYGIVVRTAV</sequence>
<reference evidence="1 2" key="1">
    <citation type="journal article" date="2009" name="J. Bacteriol.">
        <title>Draft genome sequence of the extremely acidophilic bacterium Acidithiobacillus caldus ATCC 51756 reveals metabolic versatility in the genus Acidithiobacillus.</title>
        <authorList>
            <person name="Valdes J."/>
            <person name="Quatrini R."/>
            <person name="Hallberg K."/>
            <person name="Dopson M."/>
            <person name="Valenzuela P.D."/>
            <person name="Holmes D.S."/>
        </authorList>
    </citation>
    <scope>NUCLEOTIDE SEQUENCE [LARGE SCALE GENOMIC DNA]</scope>
    <source>
        <strain evidence="2">ATCC 51756 / DSM 8584 / KU</strain>
    </source>
</reference>